<keyword evidence="4" id="KW-0436">Ligase</keyword>
<dbReference type="GO" id="GO:0032267">
    <property type="term" value="F:tRNA(Ile)-lysidine synthase activity"/>
    <property type="evidence" value="ECO:0007669"/>
    <property type="project" value="UniProtKB-EC"/>
</dbReference>
<dbReference type="SUPFAM" id="SSF56037">
    <property type="entry name" value="PheT/TilS domain"/>
    <property type="match status" value="1"/>
</dbReference>
<dbReference type="InterPro" id="IPR012796">
    <property type="entry name" value="Lysidine-tRNA-synth_C"/>
</dbReference>
<dbReference type="InterPro" id="IPR012094">
    <property type="entry name" value="tRNA_Ile_lys_synt"/>
</dbReference>
<dbReference type="NCBIfam" id="TIGR02433">
    <property type="entry name" value="lysidine_TilS_C"/>
    <property type="match status" value="1"/>
</dbReference>
<dbReference type="Pfam" id="PF01171">
    <property type="entry name" value="ATP_bind_3"/>
    <property type="match status" value="1"/>
</dbReference>
<dbReference type="GO" id="GO:0005524">
    <property type="term" value="F:ATP binding"/>
    <property type="evidence" value="ECO:0007669"/>
    <property type="project" value="UniProtKB-KW"/>
</dbReference>
<evidence type="ECO:0000256" key="4">
    <source>
        <dbReference type="ARBA" id="ARBA00022598"/>
    </source>
</evidence>
<comment type="subcellular location">
    <subcellularLocation>
        <location evidence="1">Cytoplasm</location>
    </subcellularLocation>
</comment>
<dbReference type="CDD" id="cd01992">
    <property type="entry name" value="TilS_N"/>
    <property type="match status" value="1"/>
</dbReference>
<evidence type="ECO:0000256" key="8">
    <source>
        <dbReference type="ARBA" id="ARBA00048539"/>
    </source>
</evidence>
<dbReference type="Pfam" id="PF11734">
    <property type="entry name" value="TilS_C"/>
    <property type="match status" value="1"/>
</dbReference>
<evidence type="ECO:0000256" key="6">
    <source>
        <dbReference type="ARBA" id="ARBA00022741"/>
    </source>
</evidence>
<dbReference type="NCBIfam" id="TIGR02432">
    <property type="entry name" value="lysidine_TilS_N"/>
    <property type="match status" value="1"/>
</dbReference>
<accession>A0A381P8V0</accession>
<evidence type="ECO:0000256" key="7">
    <source>
        <dbReference type="ARBA" id="ARBA00022840"/>
    </source>
</evidence>
<evidence type="ECO:0000256" key="1">
    <source>
        <dbReference type="ARBA" id="ARBA00004496"/>
    </source>
</evidence>
<evidence type="ECO:0000313" key="10">
    <source>
        <dbReference type="EMBL" id="SUZ62797.1"/>
    </source>
</evidence>
<dbReference type="PANTHER" id="PTHR43033:SF1">
    <property type="entry name" value="TRNA(ILE)-LYSIDINE SYNTHASE-RELATED"/>
    <property type="match status" value="1"/>
</dbReference>
<keyword evidence="3" id="KW-0963">Cytoplasm</keyword>
<evidence type="ECO:0000256" key="2">
    <source>
        <dbReference type="ARBA" id="ARBA00013267"/>
    </source>
</evidence>
<dbReference type="InterPro" id="IPR011063">
    <property type="entry name" value="TilS/TtcA_N"/>
</dbReference>
<feature type="domain" description="Lysidine-tRNA(Ile) synthetase C-terminal" evidence="9">
    <location>
        <begin position="373"/>
        <end position="445"/>
    </location>
</feature>
<gene>
    <name evidence="10" type="ORF">METZ01_LOCUS15651</name>
</gene>
<reference evidence="10" key="1">
    <citation type="submission" date="2018-05" db="EMBL/GenBank/DDBJ databases">
        <authorList>
            <person name="Lanie J.A."/>
            <person name="Ng W.-L."/>
            <person name="Kazmierczak K.M."/>
            <person name="Andrzejewski T.M."/>
            <person name="Davidsen T.M."/>
            <person name="Wayne K.J."/>
            <person name="Tettelin H."/>
            <person name="Glass J.I."/>
            <person name="Rusch D."/>
            <person name="Podicherti R."/>
            <person name="Tsui H.-C.T."/>
            <person name="Winkler M.E."/>
        </authorList>
    </citation>
    <scope>NUCLEOTIDE SEQUENCE</scope>
</reference>
<dbReference type="GO" id="GO:0005737">
    <property type="term" value="C:cytoplasm"/>
    <property type="evidence" value="ECO:0007669"/>
    <property type="project" value="UniProtKB-SubCell"/>
</dbReference>
<comment type="catalytic activity">
    <reaction evidence="8">
        <text>cytidine(34) in tRNA(Ile2) + L-lysine + ATP = lysidine(34) in tRNA(Ile2) + AMP + diphosphate + H(+)</text>
        <dbReference type="Rhea" id="RHEA:43744"/>
        <dbReference type="Rhea" id="RHEA-COMP:10625"/>
        <dbReference type="Rhea" id="RHEA-COMP:10670"/>
        <dbReference type="ChEBI" id="CHEBI:15378"/>
        <dbReference type="ChEBI" id="CHEBI:30616"/>
        <dbReference type="ChEBI" id="CHEBI:32551"/>
        <dbReference type="ChEBI" id="CHEBI:33019"/>
        <dbReference type="ChEBI" id="CHEBI:82748"/>
        <dbReference type="ChEBI" id="CHEBI:83665"/>
        <dbReference type="ChEBI" id="CHEBI:456215"/>
        <dbReference type="EC" id="6.3.4.19"/>
    </reaction>
</comment>
<organism evidence="10">
    <name type="scientific">marine metagenome</name>
    <dbReference type="NCBI Taxonomy" id="408172"/>
    <lineage>
        <taxon>unclassified sequences</taxon>
        <taxon>metagenomes</taxon>
        <taxon>ecological metagenomes</taxon>
    </lineage>
</organism>
<evidence type="ECO:0000256" key="3">
    <source>
        <dbReference type="ARBA" id="ARBA00022490"/>
    </source>
</evidence>
<evidence type="ECO:0000259" key="9">
    <source>
        <dbReference type="SMART" id="SM00977"/>
    </source>
</evidence>
<dbReference type="GO" id="GO:0008033">
    <property type="term" value="P:tRNA processing"/>
    <property type="evidence" value="ECO:0007669"/>
    <property type="project" value="UniProtKB-KW"/>
</dbReference>
<dbReference type="HAMAP" id="MF_01161">
    <property type="entry name" value="tRNA_Ile_lys_synt"/>
    <property type="match status" value="1"/>
</dbReference>
<dbReference type="AlphaFoldDB" id="A0A381P8V0"/>
<dbReference type="SMART" id="SM00977">
    <property type="entry name" value="TilS_C"/>
    <property type="match status" value="1"/>
</dbReference>
<proteinExistence type="inferred from homology"/>
<dbReference type="EMBL" id="UINC01000888">
    <property type="protein sequence ID" value="SUZ62797.1"/>
    <property type="molecule type" value="Genomic_DNA"/>
</dbReference>
<keyword evidence="6" id="KW-0547">Nucleotide-binding</keyword>
<dbReference type="EC" id="6.3.4.19" evidence="2"/>
<keyword evidence="5" id="KW-0819">tRNA processing</keyword>
<protein>
    <recommendedName>
        <fullName evidence="2">tRNA(Ile)-lysidine synthetase</fullName>
        <ecNumber evidence="2">6.3.4.19</ecNumber>
    </recommendedName>
</protein>
<dbReference type="PANTHER" id="PTHR43033">
    <property type="entry name" value="TRNA(ILE)-LYSIDINE SYNTHASE-RELATED"/>
    <property type="match status" value="1"/>
</dbReference>
<dbReference type="SUPFAM" id="SSF52402">
    <property type="entry name" value="Adenine nucleotide alpha hydrolases-like"/>
    <property type="match status" value="1"/>
</dbReference>
<dbReference type="InterPro" id="IPR014729">
    <property type="entry name" value="Rossmann-like_a/b/a_fold"/>
</dbReference>
<keyword evidence="7" id="KW-0067">ATP-binding</keyword>
<dbReference type="InterPro" id="IPR012795">
    <property type="entry name" value="tRNA_Ile_lys_synt_N"/>
</dbReference>
<dbReference type="Gene3D" id="3.40.50.620">
    <property type="entry name" value="HUPs"/>
    <property type="match status" value="1"/>
</dbReference>
<sequence>MGLANDFTGHVLGRGFFSEGDRILVGVSGGMDSLALLHLLRFSPGLPATELVVAHLDHRMRPESGADAIWVRGWATAWGLECRLGQVETGLSSEEEARSARYAFFERERKALRARWVLTGHHADDQAETILFRIVRGTGLHGLEGIPEKRAPGILRPLLPFTRDRLSEYADGAGIRPRVDTSNEDPRFARNIIRNEILPRLESAVAPGARRSLLRLGRIARREETAWKSILEDLVRDLVIEEEDGRIEIKRQEFLGHDEAVRARLLRTLAARLGATLGEAGTRSALAFTSAGVSGHEHPIAGTVRLVRSFDRLIFCHRSDLGGDQTFDIEGLGDGRGSFLVGGRGWSVTWSLGQGRVSPWVERFSVSGLEFPVTLRAWRPGDRMRRPCGSKKLKKIFGEKRVDLEERSRAPVVVDGRERVLWIPGVARSSLLLPGVEDHALMLSVSPVEIRRTDEAVADVP</sequence>
<evidence type="ECO:0000256" key="5">
    <source>
        <dbReference type="ARBA" id="ARBA00022694"/>
    </source>
</evidence>
<name>A0A381P8V0_9ZZZZ</name>